<dbReference type="PROSITE" id="PS50088">
    <property type="entry name" value="ANK_REPEAT"/>
    <property type="match status" value="1"/>
</dbReference>
<reference evidence="4 5" key="1">
    <citation type="submission" date="2016-07" db="EMBL/GenBank/DDBJ databases">
        <title>Draft genome of Scalindua rubra, obtained from a brine-seawater interface in the Red Sea, sheds light on salt adaptation in anammox bacteria.</title>
        <authorList>
            <person name="Speth D.R."/>
            <person name="Lagkouvardos I."/>
            <person name="Wang Y."/>
            <person name="Qian P.-Y."/>
            <person name="Dutilh B.E."/>
            <person name="Jetten M.S."/>
        </authorList>
    </citation>
    <scope>NUCLEOTIDE SEQUENCE [LARGE SCALE GENOMIC DNA]</scope>
    <source>
        <strain evidence="4">BSI-1</strain>
    </source>
</reference>
<evidence type="ECO:0000313" key="4">
    <source>
        <dbReference type="EMBL" id="ODS32278.1"/>
    </source>
</evidence>
<dbReference type="SUPFAM" id="SSF48403">
    <property type="entry name" value="Ankyrin repeat"/>
    <property type="match status" value="1"/>
</dbReference>
<evidence type="ECO:0000256" key="1">
    <source>
        <dbReference type="ARBA" id="ARBA00022737"/>
    </source>
</evidence>
<dbReference type="InterPro" id="IPR002110">
    <property type="entry name" value="Ankyrin_rpt"/>
</dbReference>
<dbReference type="PROSITE" id="PS50297">
    <property type="entry name" value="ANK_REP_REGION"/>
    <property type="match status" value="1"/>
</dbReference>
<dbReference type="EMBL" id="MAYW01000069">
    <property type="protein sequence ID" value="ODS32278.1"/>
    <property type="molecule type" value="Genomic_DNA"/>
</dbReference>
<dbReference type="AlphaFoldDB" id="A0A1E3X9J3"/>
<evidence type="ECO:0000313" key="5">
    <source>
        <dbReference type="Proteomes" id="UP000094056"/>
    </source>
</evidence>
<dbReference type="InterPro" id="IPR051631">
    <property type="entry name" value="Ankyrin-KH/SAM_domain"/>
</dbReference>
<gene>
    <name evidence="4" type="ORF">SCARUB_02580</name>
</gene>
<evidence type="ECO:0000256" key="3">
    <source>
        <dbReference type="PROSITE-ProRule" id="PRU00023"/>
    </source>
</evidence>
<accession>A0A1E3X9J3</accession>
<sequence length="60" mass="6429">MTALIKALEKGHKDIVEALLNKGANVNAREPLSAKTALTIATEIGQKDIVELLTEWGATE</sequence>
<dbReference type="PANTHER" id="PTHR23206:SF8">
    <property type="entry name" value="ANKYRIN REPEAT AND KH DOMAIN-CONTAINING 1"/>
    <property type="match status" value="1"/>
</dbReference>
<organism evidence="4 5">
    <name type="scientific">Candidatus Scalindua rubra</name>
    <dbReference type="NCBI Taxonomy" id="1872076"/>
    <lineage>
        <taxon>Bacteria</taxon>
        <taxon>Pseudomonadati</taxon>
        <taxon>Planctomycetota</taxon>
        <taxon>Candidatus Brocadiia</taxon>
        <taxon>Candidatus Brocadiales</taxon>
        <taxon>Candidatus Scalinduaceae</taxon>
        <taxon>Candidatus Scalindua</taxon>
    </lineage>
</organism>
<proteinExistence type="predicted"/>
<dbReference type="Gene3D" id="1.25.40.20">
    <property type="entry name" value="Ankyrin repeat-containing domain"/>
    <property type="match status" value="1"/>
</dbReference>
<dbReference type="Proteomes" id="UP000094056">
    <property type="component" value="Unassembled WGS sequence"/>
</dbReference>
<dbReference type="InterPro" id="IPR036770">
    <property type="entry name" value="Ankyrin_rpt-contain_sf"/>
</dbReference>
<dbReference type="PANTHER" id="PTHR23206">
    <property type="entry name" value="MASK PROTEIN"/>
    <property type="match status" value="1"/>
</dbReference>
<dbReference type="Pfam" id="PF12796">
    <property type="entry name" value="Ank_2"/>
    <property type="match status" value="1"/>
</dbReference>
<evidence type="ECO:0000256" key="2">
    <source>
        <dbReference type="ARBA" id="ARBA00023043"/>
    </source>
</evidence>
<protein>
    <submittedName>
        <fullName evidence="4">Ankyrin repeats (3 copies)</fullName>
    </submittedName>
</protein>
<name>A0A1E3X9J3_9BACT</name>
<feature type="repeat" description="ANK" evidence="3">
    <location>
        <begin position="1"/>
        <end position="31"/>
    </location>
</feature>
<comment type="caution">
    <text evidence="4">The sequence shown here is derived from an EMBL/GenBank/DDBJ whole genome shotgun (WGS) entry which is preliminary data.</text>
</comment>
<keyword evidence="2 3" id="KW-0040">ANK repeat</keyword>
<keyword evidence="1" id="KW-0677">Repeat</keyword>
<dbReference type="GO" id="GO:0005737">
    <property type="term" value="C:cytoplasm"/>
    <property type="evidence" value="ECO:0007669"/>
    <property type="project" value="TreeGrafter"/>
</dbReference>